<evidence type="ECO:0000313" key="3">
    <source>
        <dbReference type="Proteomes" id="UP001567538"/>
    </source>
</evidence>
<dbReference type="AlphaFoldDB" id="A0ABD1HI69"/>
<evidence type="ECO:0000256" key="1">
    <source>
        <dbReference type="SAM" id="MobiDB-lite"/>
    </source>
</evidence>
<comment type="caution">
    <text evidence="2">The sequence shown here is derived from an EMBL/GenBank/DDBJ whole genome shotgun (WGS) entry which is preliminary data.</text>
</comment>
<feature type="compositionally biased region" description="Basic residues" evidence="1">
    <location>
        <begin position="72"/>
        <end position="83"/>
    </location>
</feature>
<organism evidence="2 3">
    <name type="scientific">Salvia divinorum</name>
    <name type="common">Maria pastora</name>
    <name type="synonym">Diviner's sage</name>
    <dbReference type="NCBI Taxonomy" id="28513"/>
    <lineage>
        <taxon>Eukaryota</taxon>
        <taxon>Viridiplantae</taxon>
        <taxon>Streptophyta</taxon>
        <taxon>Embryophyta</taxon>
        <taxon>Tracheophyta</taxon>
        <taxon>Spermatophyta</taxon>
        <taxon>Magnoliopsida</taxon>
        <taxon>eudicotyledons</taxon>
        <taxon>Gunneridae</taxon>
        <taxon>Pentapetalae</taxon>
        <taxon>asterids</taxon>
        <taxon>lamiids</taxon>
        <taxon>Lamiales</taxon>
        <taxon>Lamiaceae</taxon>
        <taxon>Nepetoideae</taxon>
        <taxon>Mentheae</taxon>
        <taxon>Salviinae</taxon>
        <taxon>Salvia</taxon>
        <taxon>Salvia subgen. Calosphace</taxon>
    </lineage>
</organism>
<dbReference type="Proteomes" id="UP001567538">
    <property type="component" value="Unassembled WGS sequence"/>
</dbReference>
<proteinExistence type="predicted"/>
<protein>
    <submittedName>
        <fullName evidence="2">Uncharacterized protein</fullName>
    </submittedName>
</protein>
<sequence>MKCSFLSTAFIESLSLNLHIIIHDIAINSPLHDSTISSNLTHDLILPFSGNHLIAGIPSTSSPPATSVIASVRRRPSKCHKKATTIPNSTLPTRAKSSAIAD</sequence>
<name>A0ABD1HI69_SALDI</name>
<feature type="compositionally biased region" description="Polar residues" evidence="1">
    <location>
        <begin position="85"/>
        <end position="96"/>
    </location>
</feature>
<feature type="region of interest" description="Disordered" evidence="1">
    <location>
        <begin position="61"/>
        <end position="102"/>
    </location>
</feature>
<accession>A0ABD1HI69</accession>
<reference evidence="2 3" key="1">
    <citation type="submission" date="2024-06" db="EMBL/GenBank/DDBJ databases">
        <title>A chromosome level genome sequence of Diviner's sage (Salvia divinorum).</title>
        <authorList>
            <person name="Ford S.A."/>
            <person name="Ro D.-K."/>
            <person name="Ness R.W."/>
            <person name="Phillips M.A."/>
        </authorList>
    </citation>
    <scope>NUCLEOTIDE SEQUENCE [LARGE SCALE GENOMIC DNA]</scope>
    <source>
        <strain evidence="2">SAF-2024a</strain>
        <tissue evidence="2">Leaf</tissue>
    </source>
</reference>
<keyword evidence="3" id="KW-1185">Reference proteome</keyword>
<gene>
    <name evidence="2" type="ORF">AAHA92_11800</name>
</gene>
<dbReference type="EMBL" id="JBEAFC010000005">
    <property type="protein sequence ID" value="KAL1556141.1"/>
    <property type="molecule type" value="Genomic_DNA"/>
</dbReference>
<evidence type="ECO:0000313" key="2">
    <source>
        <dbReference type="EMBL" id="KAL1556141.1"/>
    </source>
</evidence>